<dbReference type="EMBL" id="JAVDQA010000002">
    <property type="protein sequence ID" value="MDR6300444.1"/>
    <property type="molecule type" value="Genomic_DNA"/>
</dbReference>
<sequence length="239" mass="28379">MKKILFLFFVCLACFSCTRLAMDIFIKDEPKLEVLQHNMTGKTLAFLPMTHIAKPKFYEQVKFKVDSLRNEGFVIFYEGVSLTKENDLDSLQKDTLYRKIRKLMGFHLGHGYKEKENKSLPSAFRNTKKYINQTKKNTGITDCDYKVDIPIDKLIKRFEEDRIKIKLNDCDWETGLYEKYNCDDSYENDYVVMQLRNEYILERIRFSKQQKIALVYGSGHFKRMQYELNSSGFKPIEKE</sequence>
<proteinExistence type="predicted"/>
<evidence type="ECO:0000256" key="1">
    <source>
        <dbReference type="SAM" id="SignalP"/>
    </source>
</evidence>
<gene>
    <name evidence="2" type="ORF">GGR31_001075</name>
</gene>
<dbReference type="RefSeq" id="WP_309727353.1">
    <property type="nucleotide sequence ID" value="NZ_JAVDQA010000002.1"/>
</dbReference>
<keyword evidence="1" id="KW-0732">Signal</keyword>
<evidence type="ECO:0000313" key="2">
    <source>
        <dbReference type="EMBL" id="MDR6300444.1"/>
    </source>
</evidence>
<feature type="chain" id="PRO_5046943293" evidence="1">
    <location>
        <begin position="22"/>
        <end position="239"/>
    </location>
</feature>
<evidence type="ECO:0000313" key="3">
    <source>
        <dbReference type="Proteomes" id="UP001257659"/>
    </source>
</evidence>
<organism evidence="2 3">
    <name type="scientific">Mesonia maritima</name>
    <dbReference type="NCBI Taxonomy" id="1793873"/>
    <lineage>
        <taxon>Bacteria</taxon>
        <taxon>Pseudomonadati</taxon>
        <taxon>Bacteroidota</taxon>
        <taxon>Flavobacteriia</taxon>
        <taxon>Flavobacteriales</taxon>
        <taxon>Flavobacteriaceae</taxon>
        <taxon>Mesonia</taxon>
    </lineage>
</organism>
<reference evidence="2 3" key="1">
    <citation type="submission" date="2023-07" db="EMBL/GenBank/DDBJ databases">
        <title>Genomic Encyclopedia of Type Strains, Phase IV (KMG-IV): sequencing the most valuable type-strain genomes for metagenomic binning, comparative biology and taxonomic classification.</title>
        <authorList>
            <person name="Goeker M."/>
        </authorList>
    </citation>
    <scope>NUCLEOTIDE SEQUENCE [LARGE SCALE GENOMIC DNA]</scope>
    <source>
        <strain evidence="2 3">DSM 102814</strain>
    </source>
</reference>
<protein>
    <submittedName>
        <fullName evidence="2">Uncharacterized protein</fullName>
    </submittedName>
</protein>
<feature type="signal peptide" evidence="1">
    <location>
        <begin position="1"/>
        <end position="21"/>
    </location>
</feature>
<keyword evidence="3" id="KW-1185">Reference proteome</keyword>
<comment type="caution">
    <text evidence="2">The sequence shown here is derived from an EMBL/GenBank/DDBJ whole genome shotgun (WGS) entry which is preliminary data.</text>
</comment>
<name>A0ABU1K4D2_9FLAO</name>
<dbReference type="Proteomes" id="UP001257659">
    <property type="component" value="Unassembled WGS sequence"/>
</dbReference>
<accession>A0ABU1K4D2</accession>